<dbReference type="Proteomes" id="UP001055955">
    <property type="component" value="Chromosome"/>
</dbReference>
<feature type="transmembrane region" description="Helical" evidence="1">
    <location>
        <begin position="70"/>
        <end position="93"/>
    </location>
</feature>
<reference evidence="2 3" key="1">
    <citation type="journal article" date="2022" name="Nat. Microbiol.">
        <title>The microbiome of a bacterivorous marine choanoflagellate contains a resource-demanding obligate bacterial associate.</title>
        <authorList>
            <person name="Needham D.M."/>
            <person name="Poirier C."/>
            <person name="Bachy C."/>
            <person name="George E.E."/>
            <person name="Wilken S."/>
            <person name="Yung C.C.M."/>
            <person name="Limardo A.J."/>
            <person name="Morando M."/>
            <person name="Sudek L."/>
            <person name="Malmstrom R.R."/>
            <person name="Keeling P.J."/>
            <person name="Santoro A.E."/>
            <person name="Worden A.Z."/>
        </authorList>
    </citation>
    <scope>NUCLEOTIDE SEQUENCE [LARGE SCALE GENOMIC DNA]</scope>
    <source>
        <strain evidence="2 3">Comchoano-1</strain>
    </source>
</reference>
<evidence type="ECO:0000313" key="3">
    <source>
        <dbReference type="Proteomes" id="UP001055955"/>
    </source>
</evidence>
<feature type="transmembrane region" description="Helical" evidence="1">
    <location>
        <begin position="21"/>
        <end position="40"/>
    </location>
</feature>
<keyword evidence="3" id="KW-1185">Reference proteome</keyword>
<organism evidence="2 3">
    <name type="scientific">Candidatus Comchoanobacter bicostacola</name>
    <dbReference type="NCBI Taxonomy" id="2919598"/>
    <lineage>
        <taxon>Bacteria</taxon>
        <taxon>Pseudomonadati</taxon>
        <taxon>Pseudomonadota</taxon>
        <taxon>Gammaproteobacteria</taxon>
        <taxon>Candidatus Comchoanobacterales</taxon>
        <taxon>Candidatus Comchoanobacteraceae</taxon>
        <taxon>Candidatus Comchoanobacter</taxon>
    </lineage>
</organism>
<feature type="transmembrane region" description="Helical" evidence="1">
    <location>
        <begin position="285"/>
        <end position="306"/>
    </location>
</feature>
<dbReference type="RefSeq" id="WP_258568716.1">
    <property type="nucleotide sequence ID" value="NZ_CP092900.1"/>
</dbReference>
<feature type="transmembrane region" description="Helical" evidence="1">
    <location>
        <begin position="165"/>
        <end position="189"/>
    </location>
</feature>
<evidence type="ECO:0000256" key="1">
    <source>
        <dbReference type="SAM" id="Phobius"/>
    </source>
</evidence>
<gene>
    <name evidence="2" type="ORF">MMH89_02030</name>
</gene>
<feature type="transmembrane region" description="Helical" evidence="1">
    <location>
        <begin position="46"/>
        <end position="63"/>
    </location>
</feature>
<proteinExistence type="predicted"/>
<keyword evidence="1" id="KW-0812">Transmembrane</keyword>
<accession>A0ABY5DMT6</accession>
<feature type="transmembrane region" description="Helical" evidence="1">
    <location>
        <begin position="242"/>
        <end position="264"/>
    </location>
</feature>
<keyword evidence="1" id="KW-0472">Membrane</keyword>
<protein>
    <submittedName>
        <fullName evidence="2">Uncharacterized protein</fullName>
    </submittedName>
</protein>
<keyword evidence="1" id="KW-1133">Transmembrane helix</keyword>
<evidence type="ECO:0000313" key="2">
    <source>
        <dbReference type="EMBL" id="UTC24927.1"/>
    </source>
</evidence>
<sequence>MMKELKKGQQGKGLHTYILNGLMGIISVITLVTNPAINAFLLGHSLTVYLFTVSFLICSGVFIRRAKQAALLRSITSATMALITASLSCFLQSQHLFRQTFATVSSEHPLTWIGFFTHGWVKNIYFLIPFSLVTMITACTMGITTKFSKKFPKVGLFWTITIQRVLNILTPLLLFLKPSFFLVSIFFFLQLAQHADIINELGITIKEKYQEYKNQKFFMHPLFQDQSNKNACGLANTLLTNILTALTSTYLLIETFFWLTTRFLSRIITGKLTLTQTSILQQLKFIAPVAIPAVIVTVPILCVYIKTRSSHENSARLTH</sequence>
<feature type="transmembrane region" description="Helical" evidence="1">
    <location>
        <begin position="124"/>
        <end position="144"/>
    </location>
</feature>
<dbReference type="EMBL" id="CP092900">
    <property type="protein sequence ID" value="UTC24927.1"/>
    <property type="molecule type" value="Genomic_DNA"/>
</dbReference>
<name>A0ABY5DMT6_9GAMM</name>